<dbReference type="PANTHER" id="PTHR43214">
    <property type="entry name" value="TWO-COMPONENT RESPONSE REGULATOR"/>
    <property type="match status" value="1"/>
</dbReference>
<evidence type="ECO:0000256" key="3">
    <source>
        <dbReference type="ARBA" id="ARBA00023125"/>
    </source>
</evidence>
<dbReference type="PRINTS" id="PR00038">
    <property type="entry name" value="HTHLUXR"/>
</dbReference>
<evidence type="ECO:0000313" key="9">
    <source>
        <dbReference type="Proteomes" id="UP001596989"/>
    </source>
</evidence>
<feature type="domain" description="Response regulatory" evidence="7">
    <location>
        <begin position="19"/>
        <end position="136"/>
    </location>
</feature>
<reference evidence="9" key="1">
    <citation type="journal article" date="2019" name="Int. J. Syst. Evol. Microbiol.">
        <title>The Global Catalogue of Microorganisms (GCM) 10K type strain sequencing project: providing services to taxonomists for standard genome sequencing and annotation.</title>
        <authorList>
            <consortium name="The Broad Institute Genomics Platform"/>
            <consortium name="The Broad Institute Genome Sequencing Center for Infectious Disease"/>
            <person name="Wu L."/>
            <person name="Ma J."/>
        </authorList>
    </citation>
    <scope>NUCLEOTIDE SEQUENCE [LARGE SCALE GENOMIC DNA]</scope>
    <source>
        <strain evidence="9">CCUG 59129</strain>
    </source>
</reference>
<keyword evidence="4" id="KW-0804">Transcription</keyword>
<dbReference type="PANTHER" id="PTHR43214:SF43">
    <property type="entry name" value="TWO-COMPONENT RESPONSE REGULATOR"/>
    <property type="match status" value="1"/>
</dbReference>
<dbReference type="EMBL" id="JBHTJZ010000033">
    <property type="protein sequence ID" value="MFD0961227.1"/>
    <property type="molecule type" value="Genomic_DNA"/>
</dbReference>
<keyword evidence="3" id="KW-0238">DNA-binding</keyword>
<dbReference type="InterPro" id="IPR016032">
    <property type="entry name" value="Sig_transdc_resp-reg_C-effctor"/>
</dbReference>
<dbReference type="CDD" id="cd17535">
    <property type="entry name" value="REC_NarL-like"/>
    <property type="match status" value="1"/>
</dbReference>
<evidence type="ECO:0000256" key="2">
    <source>
        <dbReference type="ARBA" id="ARBA00023015"/>
    </source>
</evidence>
<gene>
    <name evidence="8" type="ORF">ACFQ2I_17905</name>
</gene>
<dbReference type="SUPFAM" id="SSF52172">
    <property type="entry name" value="CheY-like"/>
    <property type="match status" value="1"/>
</dbReference>
<accession>A0ABW3HUL3</accession>
<dbReference type="InterPro" id="IPR039420">
    <property type="entry name" value="WalR-like"/>
</dbReference>
<keyword evidence="9" id="KW-1185">Reference proteome</keyword>
<dbReference type="Proteomes" id="UP001596989">
    <property type="component" value="Unassembled WGS sequence"/>
</dbReference>
<protein>
    <submittedName>
        <fullName evidence="8">Response regulator</fullName>
    </submittedName>
</protein>
<dbReference type="PROSITE" id="PS50043">
    <property type="entry name" value="HTH_LUXR_2"/>
    <property type="match status" value="1"/>
</dbReference>
<keyword evidence="1 5" id="KW-0597">Phosphoprotein</keyword>
<evidence type="ECO:0000259" key="6">
    <source>
        <dbReference type="PROSITE" id="PS50043"/>
    </source>
</evidence>
<proteinExistence type="predicted"/>
<organism evidence="8 9">
    <name type="scientific">Paenibacillus chungangensis</name>
    <dbReference type="NCBI Taxonomy" id="696535"/>
    <lineage>
        <taxon>Bacteria</taxon>
        <taxon>Bacillati</taxon>
        <taxon>Bacillota</taxon>
        <taxon>Bacilli</taxon>
        <taxon>Bacillales</taxon>
        <taxon>Paenibacillaceae</taxon>
        <taxon>Paenibacillus</taxon>
    </lineage>
</organism>
<dbReference type="InterPro" id="IPR058245">
    <property type="entry name" value="NreC/VraR/RcsB-like_REC"/>
</dbReference>
<dbReference type="SUPFAM" id="SSF46894">
    <property type="entry name" value="C-terminal effector domain of the bipartite response regulators"/>
    <property type="match status" value="1"/>
</dbReference>
<evidence type="ECO:0000256" key="1">
    <source>
        <dbReference type="ARBA" id="ARBA00022553"/>
    </source>
</evidence>
<dbReference type="Pfam" id="PF00072">
    <property type="entry name" value="Response_reg"/>
    <property type="match status" value="1"/>
</dbReference>
<dbReference type="RefSeq" id="WP_377566580.1">
    <property type="nucleotide sequence ID" value="NZ_JBHTJZ010000033.1"/>
</dbReference>
<comment type="caution">
    <text evidence="8">The sequence shown here is derived from an EMBL/GenBank/DDBJ whole genome shotgun (WGS) entry which is preliminary data.</text>
</comment>
<feature type="domain" description="HTH luxR-type" evidence="6">
    <location>
        <begin position="167"/>
        <end position="232"/>
    </location>
</feature>
<evidence type="ECO:0000313" key="8">
    <source>
        <dbReference type="EMBL" id="MFD0961227.1"/>
    </source>
</evidence>
<dbReference type="CDD" id="cd06170">
    <property type="entry name" value="LuxR_C_like"/>
    <property type="match status" value="1"/>
</dbReference>
<dbReference type="InterPro" id="IPR000792">
    <property type="entry name" value="Tscrpt_reg_LuxR_C"/>
</dbReference>
<evidence type="ECO:0000256" key="4">
    <source>
        <dbReference type="ARBA" id="ARBA00023163"/>
    </source>
</evidence>
<keyword evidence="2" id="KW-0805">Transcription regulation</keyword>
<evidence type="ECO:0000256" key="5">
    <source>
        <dbReference type="PROSITE-ProRule" id="PRU00169"/>
    </source>
</evidence>
<dbReference type="InterPro" id="IPR011006">
    <property type="entry name" value="CheY-like_superfamily"/>
</dbReference>
<sequence length="240" mass="26980">MQDISILKGDVIMTSGPIKIIISDDMEAHRRRLERILGAQDDMLLTASAKSGYEAVMAAALHQPDIVLLDIEMESRHAGIEAAKQIHEKLPEVKMIMLTVHKDDSIVFAAFQSGIVDYVLKTAGPAEIVEAIRLAHANMSPIRPIIAEKIRTEFMRIKKTESSLLHTLQIVSELTPSELQVLKLLCENKTRKEIARERSVEQDTIKKQITSILKKFGLPSTSEVVHMINDLHIFEMLKKI</sequence>
<dbReference type="InterPro" id="IPR001789">
    <property type="entry name" value="Sig_transdc_resp-reg_receiver"/>
</dbReference>
<dbReference type="Gene3D" id="3.40.50.2300">
    <property type="match status" value="1"/>
</dbReference>
<dbReference type="SMART" id="SM00448">
    <property type="entry name" value="REC"/>
    <property type="match status" value="1"/>
</dbReference>
<dbReference type="SMART" id="SM00421">
    <property type="entry name" value="HTH_LUXR"/>
    <property type="match status" value="1"/>
</dbReference>
<evidence type="ECO:0000259" key="7">
    <source>
        <dbReference type="PROSITE" id="PS50110"/>
    </source>
</evidence>
<name>A0ABW3HUL3_9BACL</name>
<feature type="modified residue" description="4-aspartylphosphate" evidence="5">
    <location>
        <position position="70"/>
    </location>
</feature>
<dbReference type="Pfam" id="PF00196">
    <property type="entry name" value="GerE"/>
    <property type="match status" value="1"/>
</dbReference>
<dbReference type="PROSITE" id="PS50110">
    <property type="entry name" value="RESPONSE_REGULATORY"/>
    <property type="match status" value="1"/>
</dbReference>